<dbReference type="KEGG" id="hyl:LPB072_21815"/>
<keyword evidence="5" id="KW-1185">Reference proteome</keyword>
<dbReference type="OrthoDB" id="9771666at2"/>
<dbReference type="PANTHER" id="PTHR48081">
    <property type="entry name" value="AB HYDROLASE SUPERFAMILY PROTEIN C4A8.06C"/>
    <property type="match status" value="1"/>
</dbReference>
<dbReference type="SUPFAM" id="SSF53474">
    <property type="entry name" value="alpha/beta-Hydrolases"/>
    <property type="match status" value="1"/>
</dbReference>
<accession>A0A162VR02</accession>
<dbReference type="Gene3D" id="3.40.50.1820">
    <property type="entry name" value="alpha/beta hydrolase"/>
    <property type="match status" value="1"/>
</dbReference>
<evidence type="ECO:0000256" key="1">
    <source>
        <dbReference type="ARBA" id="ARBA00022801"/>
    </source>
</evidence>
<dbReference type="Proteomes" id="UP000185657">
    <property type="component" value="Unassembled WGS sequence"/>
</dbReference>
<gene>
    <name evidence="3" type="ORF">LPB072_21815</name>
    <name evidence="4" type="ORF">LPB72_21200</name>
</gene>
<dbReference type="Proteomes" id="UP000185680">
    <property type="component" value="Chromosome"/>
</dbReference>
<dbReference type="InterPro" id="IPR050300">
    <property type="entry name" value="GDXG_lipolytic_enzyme"/>
</dbReference>
<dbReference type="PROSITE" id="PS51257">
    <property type="entry name" value="PROKAR_LIPOPROTEIN"/>
    <property type="match status" value="1"/>
</dbReference>
<dbReference type="InterPro" id="IPR029058">
    <property type="entry name" value="AB_hydrolase_fold"/>
</dbReference>
<dbReference type="Pfam" id="PF20434">
    <property type="entry name" value="BD-FAE"/>
    <property type="match status" value="1"/>
</dbReference>
<evidence type="ECO:0000313" key="4">
    <source>
        <dbReference type="EMBL" id="OAD39504.1"/>
    </source>
</evidence>
<evidence type="ECO:0000313" key="6">
    <source>
        <dbReference type="Proteomes" id="UP000185680"/>
    </source>
</evidence>
<dbReference type="EMBL" id="CP017476">
    <property type="protein sequence ID" value="AOW15052.1"/>
    <property type="molecule type" value="Genomic_DNA"/>
</dbReference>
<proteinExistence type="predicted"/>
<evidence type="ECO:0000259" key="2">
    <source>
        <dbReference type="Pfam" id="PF20434"/>
    </source>
</evidence>
<feature type="domain" description="BD-FAE-like" evidence="2">
    <location>
        <begin position="64"/>
        <end position="195"/>
    </location>
</feature>
<dbReference type="PANTHER" id="PTHR48081:SF9">
    <property type="entry name" value="CARBOXYLESTERASE"/>
    <property type="match status" value="1"/>
</dbReference>
<dbReference type="EMBL" id="LVWD01000042">
    <property type="protein sequence ID" value="OAD39504.1"/>
    <property type="molecule type" value="Genomic_DNA"/>
</dbReference>
<name>A0A162VR02_9BURK</name>
<reference evidence="4 5" key="1">
    <citation type="submission" date="2016-02" db="EMBL/GenBank/DDBJ databases">
        <title>Draft genome sequence of Hydrogenophaga sp. LPB0072.</title>
        <authorList>
            <person name="Shin S.-K."/>
            <person name="Yi H."/>
        </authorList>
    </citation>
    <scope>NUCLEOTIDE SEQUENCE [LARGE SCALE GENOMIC DNA]</scope>
    <source>
        <strain evidence="4 5">LPB0072</strain>
    </source>
</reference>
<dbReference type="RefSeq" id="WP_066096038.1">
    <property type="nucleotide sequence ID" value="NZ_CP017476.1"/>
</dbReference>
<organism evidence="3 6">
    <name type="scientific">Hydrogenophaga crassostreae</name>
    <dbReference type="NCBI Taxonomy" id="1763535"/>
    <lineage>
        <taxon>Bacteria</taxon>
        <taxon>Pseudomonadati</taxon>
        <taxon>Pseudomonadota</taxon>
        <taxon>Betaproteobacteria</taxon>
        <taxon>Burkholderiales</taxon>
        <taxon>Comamonadaceae</taxon>
        <taxon>Hydrogenophaga</taxon>
    </lineage>
</organism>
<reference evidence="3 6" key="2">
    <citation type="submission" date="2016-10" db="EMBL/GenBank/DDBJ databases">
        <title>Hydorgenophaga sp. LPB0072 isolated from gastropod.</title>
        <authorList>
            <person name="Kim E."/>
            <person name="Yi H."/>
        </authorList>
    </citation>
    <scope>NUCLEOTIDE SEQUENCE [LARGE SCALE GENOMIC DNA]</scope>
    <source>
        <strain evidence="3 6">LPB0072</strain>
    </source>
</reference>
<dbReference type="AlphaFoldDB" id="A0A162VR02"/>
<keyword evidence="1" id="KW-0378">Hydrolase</keyword>
<protein>
    <recommendedName>
        <fullName evidence="2">BD-FAE-like domain-containing protein</fullName>
    </recommendedName>
</protein>
<sequence>MKPRSFSSDTPAGPLRRRHWLASFGLLPILQACSPLRLINTLVPDSTHTLIEGLAYGHHERQRMDVYLPMPAVSDAPVVVFFYGGSWSSGNRADYKFVGEALASQGIVTVVADYRLSPEVRYPVFLQDSAQAVKMALDNTVAWGASRERIFLMGHSAGAYNAAMLALDPRWLSGAGAERKQIAGWIGLAGPYDFLPIMVPEVRVAFNWPETPADSQPLFYAQRPDPAAPARALLVAAREDQVVNPERNTVGLGQALNARGQNVQVALLDGVGHATLIGAMAAPLRGLAPVLEQVVEFVEKRPA</sequence>
<dbReference type="InterPro" id="IPR049492">
    <property type="entry name" value="BD-FAE-like_dom"/>
</dbReference>
<evidence type="ECO:0000313" key="5">
    <source>
        <dbReference type="Proteomes" id="UP000185657"/>
    </source>
</evidence>
<dbReference type="GO" id="GO:0016787">
    <property type="term" value="F:hydrolase activity"/>
    <property type="evidence" value="ECO:0007669"/>
    <property type="project" value="UniProtKB-KW"/>
</dbReference>
<evidence type="ECO:0000313" key="3">
    <source>
        <dbReference type="EMBL" id="AOW15052.1"/>
    </source>
</evidence>
<dbReference type="STRING" id="1763535.LPB072_21815"/>